<evidence type="ECO:0000256" key="4">
    <source>
        <dbReference type="ARBA" id="ARBA00022801"/>
    </source>
</evidence>
<dbReference type="InterPro" id="IPR001764">
    <property type="entry name" value="Glyco_hydro_3_N"/>
</dbReference>
<dbReference type="EMBL" id="NKXO01000018">
    <property type="protein sequence ID" value="PKQ69656.1"/>
    <property type="molecule type" value="Genomic_DNA"/>
</dbReference>
<comment type="similarity">
    <text evidence="2">Belongs to the glycosyl hydrolase 3 family.</text>
</comment>
<gene>
    <name evidence="8" type="ORF">Rain11_1328</name>
</gene>
<evidence type="ECO:0000256" key="2">
    <source>
        <dbReference type="ARBA" id="ARBA00005336"/>
    </source>
</evidence>
<sequence length="992" mass="113235">MYKKLVVVALLPAFIPLFHLLQHRKVVTFAEKYIEPSFVFFSQEERWVDSVFRKMSLDEKIGQLFMVAAYSNKDEKHYREIEKFIKEHHIGGLIFFQGNPYKQAQLTNRYQAKSEVPLLIAIDAEWGLAMRLDSTLAYPYQITLGALRAENDSLIEVMGEQIGKQCKRLGIHVNFAPVVDINNNPANPVIGFRSFGENKEKVARKGIAYMKGLQKSGVMAVAKHFPGHGDTDQDSHYALPQLKHSTERLDSLELYPFRKLIEAGVQGIMVAHLNIPAYETRPNYATTLSENVVKNLLTQKMGFSGLIFTDALNMKGVSDYFPAGELEVLALQAGNDVLLFPTNIPLAVKAIKKALKKKKIKKEVFERSVKKILRAKYRAGLHRYEPIALQNLTQELNPEKEFEKLTEKIYQKSITLACNQDSLVPFVHLDLHNFASVAINANPKNEQAWQEMLSNYTEFEHIGLQTTKENWQNISEKLQKLDSTKTLIVGIFGMSRLATKKYGIDSLTIRAVEQIQRRHKHVLVCVFGNPYSLRFLKARNALVAYEENEFTLKYVPQMIFGAFGIEGQIPVSVGNIKEGEGQKTLEIARLQYGFSPESVGMSSDTLRKMDTLIQSAILNRVFPGCQVLVARKGKVVWHKAYGYHAYESTQKVTLQSIYDLASISKVAGTTQALMFLFDIGKLDLSLKAADYLPELAKSNKKNMIIHDILLHQAGLKPYELFYKRTLGKMREPSEKYFSYTKNDTFCVQVAPNLFARKDIEEIVWQWVIQSDLLKKKGKRYPYEYSDLGFFIMKRIVDKLLNEPMDKFLRRNFYLPLGANTLCYKPLEHFPKERIVPTENDKYFRRELLWGTVHDPTAALIGGVAGHAGLFGTANDLAKLLQMNLQKGYYGGIRYLVPETIELFTSQTDSLNRRGLGWDKPPKGAIFTYISQFSTPKSYGHAGYTGTVAWVDPEKELIIIFLSNRVHPNDNNRMIRQHTRRKVQDIVYQALLE</sequence>
<proteinExistence type="inferred from homology"/>
<organism evidence="8 9">
    <name type="scientific">Raineya orbicola</name>
    <dbReference type="NCBI Taxonomy" id="2016530"/>
    <lineage>
        <taxon>Bacteria</taxon>
        <taxon>Pseudomonadati</taxon>
        <taxon>Bacteroidota</taxon>
        <taxon>Cytophagia</taxon>
        <taxon>Cytophagales</taxon>
        <taxon>Raineyaceae</taxon>
        <taxon>Raineya</taxon>
    </lineage>
</organism>
<dbReference type="PANTHER" id="PTHR30480">
    <property type="entry name" value="BETA-HEXOSAMINIDASE-RELATED"/>
    <property type="match status" value="1"/>
</dbReference>
<comment type="caution">
    <text evidence="8">The sequence shown here is derived from an EMBL/GenBank/DDBJ whole genome shotgun (WGS) entry which is preliminary data.</text>
</comment>
<dbReference type="Pfam" id="PF00933">
    <property type="entry name" value="Glyco_hydro_3"/>
    <property type="match status" value="1"/>
</dbReference>
<keyword evidence="9" id="KW-1185">Reference proteome</keyword>
<dbReference type="RefSeq" id="WP_101358596.1">
    <property type="nucleotide sequence ID" value="NZ_NKXO01000018.1"/>
</dbReference>
<evidence type="ECO:0000259" key="7">
    <source>
        <dbReference type="Pfam" id="PF00933"/>
    </source>
</evidence>
<dbReference type="GO" id="GO:0005975">
    <property type="term" value="P:carbohydrate metabolic process"/>
    <property type="evidence" value="ECO:0007669"/>
    <property type="project" value="InterPro"/>
</dbReference>
<evidence type="ECO:0000313" key="8">
    <source>
        <dbReference type="EMBL" id="PKQ69656.1"/>
    </source>
</evidence>
<evidence type="ECO:0000259" key="6">
    <source>
        <dbReference type="Pfam" id="PF00144"/>
    </source>
</evidence>
<dbReference type="Gene3D" id="3.20.20.300">
    <property type="entry name" value="Glycoside hydrolase, family 3, N-terminal domain"/>
    <property type="match status" value="1"/>
</dbReference>
<accession>A0A2N3IH69</accession>
<dbReference type="SUPFAM" id="SSF56601">
    <property type="entry name" value="beta-lactamase/transpeptidase-like"/>
    <property type="match status" value="1"/>
</dbReference>
<dbReference type="Proteomes" id="UP000233387">
    <property type="component" value="Unassembled WGS sequence"/>
</dbReference>
<keyword evidence="4 8" id="KW-0378">Hydrolase</keyword>
<dbReference type="InterPro" id="IPR017853">
    <property type="entry name" value="GH"/>
</dbReference>
<evidence type="ECO:0000256" key="5">
    <source>
        <dbReference type="ARBA" id="ARBA00023295"/>
    </source>
</evidence>
<dbReference type="OrthoDB" id="9805821at2"/>
<protein>
    <recommendedName>
        <fullName evidence="3">beta-N-acetylhexosaminidase</fullName>
        <ecNumber evidence="3">3.2.1.52</ecNumber>
    </recommendedName>
</protein>
<dbReference type="InterPro" id="IPR012338">
    <property type="entry name" value="Beta-lactam/transpept-like"/>
</dbReference>
<dbReference type="EC" id="3.2.1.52" evidence="3"/>
<evidence type="ECO:0000313" key="9">
    <source>
        <dbReference type="Proteomes" id="UP000233387"/>
    </source>
</evidence>
<dbReference type="AlphaFoldDB" id="A0A2N3IH69"/>
<dbReference type="InterPro" id="IPR036962">
    <property type="entry name" value="Glyco_hydro_3_N_sf"/>
</dbReference>
<keyword evidence="5" id="KW-0326">Glycosidase</keyword>
<name>A0A2N3IH69_9BACT</name>
<dbReference type="PANTHER" id="PTHR30480:SF13">
    <property type="entry name" value="BETA-HEXOSAMINIDASE"/>
    <property type="match status" value="1"/>
</dbReference>
<feature type="domain" description="Beta-lactamase-related" evidence="6">
    <location>
        <begin position="619"/>
        <end position="975"/>
    </location>
</feature>
<evidence type="ECO:0000256" key="1">
    <source>
        <dbReference type="ARBA" id="ARBA00001231"/>
    </source>
</evidence>
<reference evidence="8 9" key="1">
    <citation type="submission" date="2017-06" db="EMBL/GenBank/DDBJ databases">
        <title>Raineya orbicola gen. nov., sp. nov. a slightly thermophilic bacterium of the phylum Bacteroidetes and the description of Raineyaceae fam. nov.</title>
        <authorList>
            <person name="Albuquerque L."/>
            <person name="Polonia A.R.M."/>
            <person name="Barroso C."/>
            <person name="Froufe H.J.C."/>
            <person name="Lage O."/>
            <person name="Lobo-Da-Cunha A."/>
            <person name="Egas C."/>
            <person name="Da Costa M.S."/>
        </authorList>
    </citation>
    <scope>NUCLEOTIDE SEQUENCE [LARGE SCALE GENOMIC DNA]</scope>
    <source>
        <strain evidence="8 9">SPSPC-11</strain>
    </source>
</reference>
<dbReference type="SUPFAM" id="SSF51445">
    <property type="entry name" value="(Trans)glycosidases"/>
    <property type="match status" value="1"/>
</dbReference>
<dbReference type="Gene3D" id="3.40.710.10">
    <property type="entry name" value="DD-peptidase/beta-lactamase superfamily"/>
    <property type="match status" value="1"/>
</dbReference>
<dbReference type="GO" id="GO:0004563">
    <property type="term" value="F:beta-N-acetylhexosaminidase activity"/>
    <property type="evidence" value="ECO:0007669"/>
    <property type="project" value="UniProtKB-EC"/>
</dbReference>
<dbReference type="GO" id="GO:0009254">
    <property type="term" value="P:peptidoglycan turnover"/>
    <property type="evidence" value="ECO:0007669"/>
    <property type="project" value="TreeGrafter"/>
</dbReference>
<dbReference type="InterPro" id="IPR001466">
    <property type="entry name" value="Beta-lactam-related"/>
</dbReference>
<dbReference type="Pfam" id="PF00144">
    <property type="entry name" value="Beta-lactamase"/>
    <property type="match status" value="1"/>
</dbReference>
<evidence type="ECO:0000256" key="3">
    <source>
        <dbReference type="ARBA" id="ARBA00012663"/>
    </source>
</evidence>
<comment type="catalytic activity">
    <reaction evidence="1">
        <text>Hydrolysis of terminal non-reducing N-acetyl-D-hexosamine residues in N-acetyl-beta-D-hexosaminides.</text>
        <dbReference type="EC" id="3.2.1.52"/>
    </reaction>
</comment>
<dbReference type="InterPro" id="IPR050226">
    <property type="entry name" value="NagZ_Beta-hexosaminidase"/>
</dbReference>
<feature type="domain" description="Glycoside hydrolase family 3 N-terminal" evidence="7">
    <location>
        <begin position="57"/>
        <end position="374"/>
    </location>
</feature>